<dbReference type="RefSeq" id="WP_220193549.1">
    <property type="nucleotide sequence ID" value="NZ_BNJF01000001.1"/>
</dbReference>
<dbReference type="InterPro" id="IPR019734">
    <property type="entry name" value="TPR_rpt"/>
</dbReference>
<dbReference type="InterPro" id="IPR010982">
    <property type="entry name" value="Lambda_DNA-bd_dom_sf"/>
</dbReference>
<dbReference type="Pfam" id="PF00931">
    <property type="entry name" value="NB-ARC"/>
    <property type="match status" value="1"/>
</dbReference>
<evidence type="ECO:0000256" key="1">
    <source>
        <dbReference type="PROSITE-ProRule" id="PRU00339"/>
    </source>
</evidence>
<dbReference type="CDD" id="cd00093">
    <property type="entry name" value="HTH_XRE"/>
    <property type="match status" value="1"/>
</dbReference>
<feature type="repeat" description="TPR" evidence="1">
    <location>
        <begin position="659"/>
        <end position="692"/>
    </location>
</feature>
<accession>A0A8J3HUR5</accession>
<dbReference type="PANTHER" id="PTHR47691">
    <property type="entry name" value="REGULATOR-RELATED"/>
    <property type="match status" value="1"/>
</dbReference>
<keyword evidence="1" id="KW-0802">TPR repeat</keyword>
<dbReference type="Gene3D" id="3.40.50.300">
    <property type="entry name" value="P-loop containing nucleotide triphosphate hydrolases"/>
    <property type="match status" value="1"/>
</dbReference>
<dbReference type="Pfam" id="PF13424">
    <property type="entry name" value="TPR_12"/>
    <property type="match status" value="3"/>
</dbReference>
<dbReference type="SUPFAM" id="SSF48452">
    <property type="entry name" value="TPR-like"/>
    <property type="match status" value="3"/>
</dbReference>
<dbReference type="PRINTS" id="PR00364">
    <property type="entry name" value="DISEASERSIST"/>
</dbReference>
<feature type="domain" description="HTH cro/C1-type" evidence="2">
    <location>
        <begin position="7"/>
        <end position="61"/>
    </location>
</feature>
<dbReference type="InterPro" id="IPR027417">
    <property type="entry name" value="P-loop_NTPase"/>
</dbReference>
<dbReference type="Pfam" id="PF13560">
    <property type="entry name" value="HTH_31"/>
    <property type="match status" value="1"/>
</dbReference>
<dbReference type="SUPFAM" id="SSF52540">
    <property type="entry name" value="P-loop containing nucleoside triphosphate hydrolases"/>
    <property type="match status" value="1"/>
</dbReference>
<dbReference type="GO" id="GO:0003677">
    <property type="term" value="F:DNA binding"/>
    <property type="evidence" value="ECO:0007669"/>
    <property type="project" value="InterPro"/>
</dbReference>
<dbReference type="Proteomes" id="UP000612362">
    <property type="component" value="Unassembled WGS sequence"/>
</dbReference>
<dbReference type="PROSITE" id="PS50005">
    <property type="entry name" value="TPR"/>
    <property type="match status" value="1"/>
</dbReference>
<dbReference type="SUPFAM" id="SSF47413">
    <property type="entry name" value="lambda repressor-like DNA-binding domains"/>
    <property type="match status" value="1"/>
</dbReference>
<name>A0A8J3HUR5_9CHLR</name>
<dbReference type="InterPro" id="IPR011990">
    <property type="entry name" value="TPR-like_helical_dom_sf"/>
</dbReference>
<dbReference type="SMART" id="SM00028">
    <property type="entry name" value="TPR"/>
    <property type="match status" value="8"/>
</dbReference>
<evidence type="ECO:0000313" key="4">
    <source>
        <dbReference type="Proteomes" id="UP000612362"/>
    </source>
</evidence>
<protein>
    <recommendedName>
        <fullName evidence="2">HTH cro/C1-type domain-containing protein</fullName>
    </recommendedName>
</protein>
<sequence>MKPNQRLRRERELRGWSQSRVAQEIGTDPATVSRWERGLSFPYPYFRERLCDLFGKNAEELGLVHEDVVQTPPEPKDAPSRQGEVSEYVPSSILSPALDPAIPLLSTVGGSLVGRDALLRHVSLHLCDEHQVPALVALNGIPGVGKTSLAVALAHDPMIRHYFSDGILWAGLGPHPQIPGHLSRWGMLLHIDAATLPDIGMKALPSREHSEPWVKALRFAIGQRRILIIIDDVWQIEDALNCQIGGPNCAILLTTRFPHIALHFAENNATLVSELSEGDGMELLGRLAPHVVQEEAENALELVRSVGGLPLALTLIGKYLRTQSYSRQPRRIAAALARLRHAPERLNISEPRSFIDRHTSLPPDTRVTLQAIIEVSDVFLDEEARTALRALSVFPAKPNSFAEEAALAVMQLPHEALDALSDAGLLESSSPNRYALHQTIADYARVQLEDNEVYHRLAIHFVAYLEQHASDYHLLDQESQNIHAALEAARTHQIPDMFLRGIRAISSYLFTRGRYAEAERYLSDALELAHQHQRQSDLIAILRDLGRIARKSGNYLQAETYYQRGLQLARHLKDEIAISDLLTCLGTILQRRGYYNDAIMYFEEGTVLTQRHANQEQFSQLLLGLAHAHGSLDHYKEAEEYAWESLELARGLDNPEHQAKVLLRLGTLIFERSDYEQALGLLFEALEQARQIGHRELTSQILNNLGCVLGELGDFKHAEAYLLEAQILARQINAKESLCNVLTNLGFLANERGQYEQGEAYAREGLELSRQIGHTNPICGCLDNMGNIMRFQGKYKQAIEYYEEGLVRARLTNNKRYIVIMLTGLGATMTACTSFTDAESYLSEAMILAREIHRPRQLCDLLFEYGKLKVYQRQPQPARTYFQEMLDIPDIGDEGHTRALYGLARVAELEEDFATAHRLGSACAAFFASRHHHLTREAQRWLRDLPAS</sequence>
<dbReference type="SMART" id="SM00530">
    <property type="entry name" value="HTH_XRE"/>
    <property type="match status" value="1"/>
</dbReference>
<dbReference type="EMBL" id="BNJF01000001">
    <property type="protein sequence ID" value="GHO44129.1"/>
    <property type="molecule type" value="Genomic_DNA"/>
</dbReference>
<dbReference type="AlphaFoldDB" id="A0A8J3HUR5"/>
<evidence type="ECO:0000259" key="2">
    <source>
        <dbReference type="PROSITE" id="PS50943"/>
    </source>
</evidence>
<keyword evidence="4" id="KW-1185">Reference proteome</keyword>
<gene>
    <name evidence="3" type="ORF">KSX_22920</name>
</gene>
<dbReference type="InterPro" id="IPR002182">
    <property type="entry name" value="NB-ARC"/>
</dbReference>
<dbReference type="GO" id="GO:0043531">
    <property type="term" value="F:ADP binding"/>
    <property type="evidence" value="ECO:0007669"/>
    <property type="project" value="InterPro"/>
</dbReference>
<evidence type="ECO:0000313" key="3">
    <source>
        <dbReference type="EMBL" id="GHO44129.1"/>
    </source>
</evidence>
<organism evidence="3 4">
    <name type="scientific">Ktedonospora formicarum</name>
    <dbReference type="NCBI Taxonomy" id="2778364"/>
    <lineage>
        <taxon>Bacteria</taxon>
        <taxon>Bacillati</taxon>
        <taxon>Chloroflexota</taxon>
        <taxon>Ktedonobacteria</taxon>
        <taxon>Ktedonobacterales</taxon>
        <taxon>Ktedonobacteraceae</taxon>
        <taxon>Ktedonospora</taxon>
    </lineage>
</organism>
<dbReference type="InterPro" id="IPR001387">
    <property type="entry name" value="Cro/C1-type_HTH"/>
</dbReference>
<dbReference type="Gene3D" id="1.10.260.40">
    <property type="entry name" value="lambda repressor-like DNA-binding domains"/>
    <property type="match status" value="1"/>
</dbReference>
<proteinExistence type="predicted"/>
<comment type="caution">
    <text evidence="3">The sequence shown here is derived from an EMBL/GenBank/DDBJ whole genome shotgun (WGS) entry which is preliminary data.</text>
</comment>
<reference evidence="3" key="1">
    <citation type="submission" date="2020-10" db="EMBL/GenBank/DDBJ databases">
        <title>Taxonomic study of unclassified bacteria belonging to the class Ktedonobacteria.</title>
        <authorList>
            <person name="Yabe S."/>
            <person name="Wang C.M."/>
            <person name="Zheng Y."/>
            <person name="Sakai Y."/>
            <person name="Cavaletti L."/>
            <person name="Monciardini P."/>
            <person name="Donadio S."/>
        </authorList>
    </citation>
    <scope>NUCLEOTIDE SEQUENCE</scope>
    <source>
        <strain evidence="3">SOSP1-1</strain>
    </source>
</reference>
<dbReference type="PANTHER" id="PTHR47691:SF3">
    <property type="entry name" value="HTH-TYPE TRANSCRIPTIONAL REGULATOR RV0890C-RELATED"/>
    <property type="match status" value="1"/>
</dbReference>
<dbReference type="Gene3D" id="1.25.40.10">
    <property type="entry name" value="Tetratricopeptide repeat domain"/>
    <property type="match status" value="2"/>
</dbReference>
<dbReference type="PROSITE" id="PS50943">
    <property type="entry name" value="HTH_CROC1"/>
    <property type="match status" value="1"/>
</dbReference>